<reference evidence="22 23" key="1">
    <citation type="submission" date="2021-10" db="EMBL/GenBank/DDBJ databases">
        <title>Anaerobic single-cell dispensing facilitates the cultivation of human gut bacteria.</title>
        <authorList>
            <person name="Afrizal A."/>
        </authorList>
    </citation>
    <scope>NUCLEOTIDE SEQUENCE [LARGE SCALE GENOMIC DNA]</scope>
    <source>
        <strain evidence="22 23">CLA-AA-H223</strain>
    </source>
</reference>
<dbReference type="EC" id="4.2.1.51" evidence="6"/>
<gene>
    <name evidence="22" type="ORF">LKD34_10705</name>
</gene>
<keyword evidence="15" id="KW-0511">Multifunctional enzyme</keyword>
<dbReference type="SUPFAM" id="SSF48600">
    <property type="entry name" value="Chorismate mutase II"/>
    <property type="match status" value="1"/>
</dbReference>
<evidence type="ECO:0000256" key="6">
    <source>
        <dbReference type="ARBA" id="ARBA00013147"/>
    </source>
</evidence>
<protein>
    <recommendedName>
        <fullName evidence="7">Bifunctional chorismate mutase/prephenate dehydratase</fullName>
        <ecNumber evidence="6">4.2.1.51</ecNumber>
    </recommendedName>
    <alternativeName>
        <fullName evidence="17">Chorismate mutase-prephenate dehydratase</fullName>
    </alternativeName>
    <alternativeName>
        <fullName evidence="8">Prephenate dehydratase</fullName>
    </alternativeName>
    <alternativeName>
        <fullName evidence="16">p-protein</fullName>
    </alternativeName>
</protein>
<keyword evidence="9" id="KW-0963">Cytoplasm</keyword>
<sequence length="357" mass="39265">MMDALEQARREIDTVDAQLAALFERRMKAVLSVAEYKKAHGLPIFDAAREKVVLDKAEARIGDPALRPYYRDHVQNMMDVAKQYEAEVLGRNRAAYQGVEGAFAHIALRALFPHAEAVSCPTWDEVFDAVEKGDAAHGVVPFENSHAGDVSAVLDLCYNHPGLWVVDVYDLPISQNLLVLPGTQLSDLTRVYSHQQAIAQSETFLKQFGLPATAMPNTAMAAKFVAESGDRTKAAIASVETAALYGLEVLVPSINTDGDNTTRFIVLSREKPTAGNRFSLLFTLDNKPGKLAEVIQVIGASGYDMESIKSRPLPHVPFDYYFYVELVGDPAAEKTAALLRELNHVCRTVRLLGVYTK</sequence>
<feature type="domain" description="ACT" evidence="21">
    <location>
        <begin position="279"/>
        <end position="356"/>
    </location>
</feature>
<keyword evidence="10" id="KW-0028">Amino-acid biosynthesis</keyword>
<organism evidence="22 23">
    <name type="scientific">Faecalibacterium hominis</name>
    <name type="common">ex Afrizal et al. 2022</name>
    <dbReference type="NCBI Taxonomy" id="2881265"/>
    <lineage>
        <taxon>Bacteria</taxon>
        <taxon>Bacillati</taxon>
        <taxon>Bacillota</taxon>
        <taxon>Clostridia</taxon>
        <taxon>Eubacteriales</taxon>
        <taxon>Oscillospiraceae</taxon>
        <taxon>Faecalibacterium</taxon>
    </lineage>
</organism>
<dbReference type="PIRSF" id="PIRSF001500">
    <property type="entry name" value="Chor_mut_pdt_Ppr"/>
    <property type="match status" value="1"/>
</dbReference>
<comment type="pathway">
    <text evidence="5">Metabolic intermediate biosynthesis; prephenate biosynthesis; prephenate from chorismate: step 1/1.</text>
</comment>
<comment type="caution">
    <text evidence="22">The sequence shown here is derived from an EMBL/GenBank/DDBJ whole genome shotgun (WGS) entry which is preliminary data.</text>
</comment>
<dbReference type="CDD" id="cd04905">
    <property type="entry name" value="ACT_CM-PDT"/>
    <property type="match status" value="1"/>
</dbReference>
<evidence type="ECO:0000256" key="1">
    <source>
        <dbReference type="ARBA" id="ARBA00000824"/>
    </source>
</evidence>
<evidence type="ECO:0000256" key="15">
    <source>
        <dbReference type="ARBA" id="ARBA00023268"/>
    </source>
</evidence>
<dbReference type="SUPFAM" id="SSF53850">
    <property type="entry name" value="Periplasmic binding protein-like II"/>
    <property type="match status" value="1"/>
</dbReference>
<evidence type="ECO:0000256" key="3">
    <source>
        <dbReference type="ARBA" id="ARBA00004496"/>
    </source>
</evidence>
<dbReference type="PROSITE" id="PS51168">
    <property type="entry name" value="CHORISMATE_MUT_2"/>
    <property type="match status" value="1"/>
</dbReference>
<feature type="domain" description="Chorismate mutase" evidence="19">
    <location>
        <begin position="1"/>
        <end position="85"/>
    </location>
</feature>
<evidence type="ECO:0000256" key="12">
    <source>
        <dbReference type="ARBA" id="ARBA00023222"/>
    </source>
</evidence>
<dbReference type="SMART" id="SM00830">
    <property type="entry name" value="CM_2"/>
    <property type="match status" value="1"/>
</dbReference>
<dbReference type="Pfam" id="PF01817">
    <property type="entry name" value="CM_2"/>
    <property type="match status" value="1"/>
</dbReference>
<dbReference type="InterPro" id="IPR001086">
    <property type="entry name" value="Preph_deHydtase"/>
</dbReference>
<evidence type="ECO:0000313" key="23">
    <source>
        <dbReference type="Proteomes" id="UP001199236"/>
    </source>
</evidence>
<comment type="catalytic activity">
    <reaction evidence="18">
        <text>prephenate + H(+) = 3-phenylpyruvate + CO2 + H2O</text>
        <dbReference type="Rhea" id="RHEA:21648"/>
        <dbReference type="ChEBI" id="CHEBI:15377"/>
        <dbReference type="ChEBI" id="CHEBI:15378"/>
        <dbReference type="ChEBI" id="CHEBI:16526"/>
        <dbReference type="ChEBI" id="CHEBI:18005"/>
        <dbReference type="ChEBI" id="CHEBI:29934"/>
        <dbReference type="EC" id="4.2.1.51"/>
    </reaction>
</comment>
<dbReference type="Pfam" id="PF00800">
    <property type="entry name" value="PDT"/>
    <property type="match status" value="1"/>
</dbReference>
<dbReference type="Proteomes" id="UP001199236">
    <property type="component" value="Unassembled WGS sequence"/>
</dbReference>
<name>A0ABS8FHH9_9FIRM</name>
<evidence type="ECO:0000256" key="9">
    <source>
        <dbReference type="ARBA" id="ARBA00022490"/>
    </source>
</evidence>
<proteinExistence type="predicted"/>
<dbReference type="InterPro" id="IPR002912">
    <property type="entry name" value="ACT_dom"/>
</dbReference>
<dbReference type="InterPro" id="IPR002701">
    <property type="entry name" value="CM_II_prokaryot"/>
</dbReference>
<accession>A0ABS8FHH9</accession>
<keyword evidence="23" id="KW-1185">Reference proteome</keyword>
<dbReference type="InterPro" id="IPR011279">
    <property type="entry name" value="Chorismate_mutase_GmP"/>
</dbReference>
<dbReference type="NCBIfam" id="TIGR01805">
    <property type="entry name" value="CM_mono_grmpos"/>
    <property type="match status" value="1"/>
</dbReference>
<feature type="domain" description="Prephenate dehydratase" evidence="20">
    <location>
        <begin position="93"/>
        <end position="269"/>
    </location>
</feature>
<comment type="pathway">
    <text evidence="4">Amino-acid biosynthesis; L-phenylalanine biosynthesis; phenylpyruvate from prephenate: step 1/1.</text>
</comment>
<evidence type="ECO:0000256" key="7">
    <source>
        <dbReference type="ARBA" id="ARBA00014401"/>
    </source>
</evidence>
<keyword evidence="13 22" id="KW-0413">Isomerase</keyword>
<dbReference type="Gene3D" id="3.40.190.10">
    <property type="entry name" value="Periplasmic binding protein-like II"/>
    <property type="match status" value="2"/>
</dbReference>
<keyword evidence="11" id="KW-0057">Aromatic amino acid biosynthesis</keyword>
<evidence type="ECO:0000259" key="20">
    <source>
        <dbReference type="PROSITE" id="PS51171"/>
    </source>
</evidence>
<dbReference type="SUPFAM" id="SSF55021">
    <property type="entry name" value="ACT-like"/>
    <property type="match status" value="1"/>
</dbReference>
<evidence type="ECO:0000256" key="10">
    <source>
        <dbReference type="ARBA" id="ARBA00022605"/>
    </source>
</evidence>
<dbReference type="InterPro" id="IPR045865">
    <property type="entry name" value="ACT-like_dom_sf"/>
</dbReference>
<comment type="subcellular location">
    <subcellularLocation>
        <location evidence="3">Cytoplasm</location>
    </subcellularLocation>
</comment>
<evidence type="ECO:0000256" key="14">
    <source>
        <dbReference type="ARBA" id="ARBA00023239"/>
    </source>
</evidence>
<evidence type="ECO:0000256" key="13">
    <source>
        <dbReference type="ARBA" id="ARBA00023235"/>
    </source>
</evidence>
<evidence type="ECO:0000256" key="4">
    <source>
        <dbReference type="ARBA" id="ARBA00004741"/>
    </source>
</evidence>
<evidence type="ECO:0000259" key="19">
    <source>
        <dbReference type="PROSITE" id="PS51168"/>
    </source>
</evidence>
<dbReference type="PROSITE" id="PS51671">
    <property type="entry name" value="ACT"/>
    <property type="match status" value="1"/>
</dbReference>
<dbReference type="InterPro" id="IPR008242">
    <property type="entry name" value="Chor_mutase/pphenate_deHydtase"/>
</dbReference>
<evidence type="ECO:0000256" key="8">
    <source>
        <dbReference type="ARBA" id="ARBA00021872"/>
    </source>
</evidence>
<evidence type="ECO:0000259" key="21">
    <source>
        <dbReference type="PROSITE" id="PS51671"/>
    </source>
</evidence>
<keyword evidence="12" id="KW-0584">Phenylalanine biosynthesis</keyword>
<dbReference type="PANTHER" id="PTHR21022:SF19">
    <property type="entry name" value="PREPHENATE DEHYDRATASE-RELATED"/>
    <property type="match status" value="1"/>
</dbReference>
<evidence type="ECO:0000256" key="5">
    <source>
        <dbReference type="ARBA" id="ARBA00004817"/>
    </source>
</evidence>
<keyword evidence="14" id="KW-0456">Lyase</keyword>
<evidence type="ECO:0000256" key="17">
    <source>
        <dbReference type="ARBA" id="ARBA00031520"/>
    </source>
</evidence>
<dbReference type="PROSITE" id="PS51171">
    <property type="entry name" value="PREPHENATE_DEHYDR_3"/>
    <property type="match status" value="1"/>
</dbReference>
<dbReference type="Gene3D" id="3.30.70.260">
    <property type="match status" value="1"/>
</dbReference>
<dbReference type="PANTHER" id="PTHR21022">
    <property type="entry name" value="PREPHENATE DEHYDRATASE P PROTEIN"/>
    <property type="match status" value="1"/>
</dbReference>
<dbReference type="EMBL" id="JAJEQO010000017">
    <property type="protein sequence ID" value="MCC2213954.1"/>
    <property type="molecule type" value="Genomic_DNA"/>
</dbReference>
<dbReference type="Gene3D" id="1.20.59.10">
    <property type="entry name" value="Chorismate mutase"/>
    <property type="match status" value="1"/>
</dbReference>
<dbReference type="InterPro" id="IPR036263">
    <property type="entry name" value="Chorismate_II_sf"/>
</dbReference>
<comment type="catalytic activity">
    <reaction evidence="1">
        <text>chorismate = prephenate</text>
        <dbReference type="Rhea" id="RHEA:13897"/>
        <dbReference type="ChEBI" id="CHEBI:29748"/>
        <dbReference type="ChEBI" id="CHEBI:29934"/>
        <dbReference type="EC" id="5.4.99.5"/>
    </reaction>
</comment>
<dbReference type="CDD" id="cd13631">
    <property type="entry name" value="PBP2_Ct-PDT_like"/>
    <property type="match status" value="1"/>
</dbReference>
<dbReference type="InterPro" id="IPR036979">
    <property type="entry name" value="CM_dom_sf"/>
</dbReference>
<evidence type="ECO:0000313" key="22">
    <source>
        <dbReference type="EMBL" id="MCC2213954.1"/>
    </source>
</evidence>
<evidence type="ECO:0000256" key="11">
    <source>
        <dbReference type="ARBA" id="ARBA00023141"/>
    </source>
</evidence>
<evidence type="ECO:0000256" key="18">
    <source>
        <dbReference type="ARBA" id="ARBA00047848"/>
    </source>
</evidence>
<dbReference type="GO" id="GO:0004106">
    <property type="term" value="F:chorismate mutase activity"/>
    <property type="evidence" value="ECO:0007669"/>
    <property type="project" value="UniProtKB-EC"/>
</dbReference>
<evidence type="ECO:0000256" key="16">
    <source>
        <dbReference type="ARBA" id="ARBA00031175"/>
    </source>
</evidence>
<evidence type="ECO:0000256" key="2">
    <source>
        <dbReference type="ARBA" id="ARBA00002364"/>
    </source>
</evidence>
<comment type="function">
    <text evidence="2">Catalyzes the Claisen rearrangement of chorismate to prephenate and the decarboxylation/dehydration of prephenate to phenylpyruvate.</text>
</comment>